<proteinExistence type="predicted"/>
<feature type="compositionally biased region" description="Basic and acidic residues" evidence="1">
    <location>
        <begin position="78"/>
        <end position="90"/>
    </location>
</feature>
<keyword evidence="3" id="KW-1185">Reference proteome</keyword>
<feature type="compositionally biased region" description="Acidic residues" evidence="1">
    <location>
        <begin position="1"/>
        <end position="10"/>
    </location>
</feature>
<feature type="compositionally biased region" description="Basic and acidic residues" evidence="1">
    <location>
        <begin position="11"/>
        <end position="21"/>
    </location>
</feature>
<feature type="region of interest" description="Disordered" evidence="1">
    <location>
        <begin position="69"/>
        <end position="119"/>
    </location>
</feature>
<reference evidence="2 3" key="1">
    <citation type="journal article" date="2021" name="Elife">
        <title>Chloroplast acquisition without the gene transfer in kleptoplastic sea slugs, Plakobranchus ocellatus.</title>
        <authorList>
            <person name="Maeda T."/>
            <person name="Takahashi S."/>
            <person name="Yoshida T."/>
            <person name="Shimamura S."/>
            <person name="Takaki Y."/>
            <person name="Nagai Y."/>
            <person name="Toyoda A."/>
            <person name="Suzuki Y."/>
            <person name="Arimoto A."/>
            <person name="Ishii H."/>
            <person name="Satoh N."/>
            <person name="Nishiyama T."/>
            <person name="Hasebe M."/>
            <person name="Maruyama T."/>
            <person name="Minagawa J."/>
            <person name="Obokata J."/>
            <person name="Shigenobu S."/>
        </authorList>
    </citation>
    <scope>NUCLEOTIDE SEQUENCE [LARGE SCALE GENOMIC DNA]</scope>
</reference>
<dbReference type="EMBL" id="BLXT01006003">
    <property type="protein sequence ID" value="GFO28121.1"/>
    <property type="molecule type" value="Genomic_DNA"/>
</dbReference>
<feature type="region of interest" description="Disordered" evidence="1">
    <location>
        <begin position="1"/>
        <end position="21"/>
    </location>
</feature>
<gene>
    <name evidence="2" type="ORF">PoB_005462600</name>
</gene>
<protein>
    <submittedName>
        <fullName evidence="2">Uncharacterized protein</fullName>
    </submittedName>
</protein>
<evidence type="ECO:0000256" key="1">
    <source>
        <dbReference type="SAM" id="MobiDB-lite"/>
    </source>
</evidence>
<organism evidence="2 3">
    <name type="scientific">Plakobranchus ocellatus</name>
    <dbReference type="NCBI Taxonomy" id="259542"/>
    <lineage>
        <taxon>Eukaryota</taxon>
        <taxon>Metazoa</taxon>
        <taxon>Spiralia</taxon>
        <taxon>Lophotrochozoa</taxon>
        <taxon>Mollusca</taxon>
        <taxon>Gastropoda</taxon>
        <taxon>Heterobranchia</taxon>
        <taxon>Euthyneura</taxon>
        <taxon>Panpulmonata</taxon>
        <taxon>Sacoglossa</taxon>
        <taxon>Placobranchoidea</taxon>
        <taxon>Plakobranchidae</taxon>
        <taxon>Plakobranchus</taxon>
    </lineage>
</organism>
<evidence type="ECO:0000313" key="3">
    <source>
        <dbReference type="Proteomes" id="UP000735302"/>
    </source>
</evidence>
<comment type="caution">
    <text evidence="2">The sequence shown here is derived from an EMBL/GenBank/DDBJ whole genome shotgun (WGS) entry which is preliminary data.</text>
</comment>
<name>A0AAV4BY88_9GAST</name>
<accession>A0AAV4BY88</accession>
<evidence type="ECO:0000313" key="2">
    <source>
        <dbReference type="EMBL" id="GFO28121.1"/>
    </source>
</evidence>
<dbReference type="AlphaFoldDB" id="A0AAV4BY88"/>
<sequence>MEKEDKDEDEGGKGEWNGRRWRDERCVKEKIENLKGNYEIRMRQTITKAKMKPVHNKVIWLSGPFRPFVRPGRRRRAQNRDRWVPADLRADSLATVPPSPPRLRGEGGGGVEDRGGRRG</sequence>
<dbReference type="Proteomes" id="UP000735302">
    <property type="component" value="Unassembled WGS sequence"/>
</dbReference>